<dbReference type="Proteomes" id="UP000178235">
    <property type="component" value="Unassembled WGS sequence"/>
</dbReference>
<accession>A0A1F6VGA4</accession>
<comment type="caution">
    <text evidence="8">The sequence shown here is derived from an EMBL/GenBank/DDBJ whole genome shotgun (WGS) entry which is preliminary data.</text>
</comment>
<name>A0A1F6VGA4_9BACT</name>
<evidence type="ECO:0008006" key="10">
    <source>
        <dbReference type="Google" id="ProtNLM"/>
    </source>
</evidence>
<proteinExistence type="predicted"/>
<keyword evidence="1" id="KW-1003">Cell membrane</keyword>
<keyword evidence="3 7" id="KW-1133">Transmembrane helix</keyword>
<gene>
    <name evidence="8" type="ORF">A2738_01930</name>
</gene>
<dbReference type="GO" id="GO:0016829">
    <property type="term" value="F:lyase activity"/>
    <property type="evidence" value="ECO:0007669"/>
    <property type="project" value="UniProtKB-KW"/>
</dbReference>
<evidence type="ECO:0000256" key="1">
    <source>
        <dbReference type="ARBA" id="ARBA00022475"/>
    </source>
</evidence>
<dbReference type="GO" id="GO:0071555">
    <property type="term" value="P:cell wall organization"/>
    <property type="evidence" value="ECO:0007669"/>
    <property type="project" value="UniProtKB-KW"/>
</dbReference>
<dbReference type="PANTHER" id="PTHR30518">
    <property type="entry name" value="ENDOLYTIC MUREIN TRANSGLYCOSYLASE"/>
    <property type="match status" value="1"/>
</dbReference>
<dbReference type="Gene3D" id="3.30.1490.480">
    <property type="entry name" value="Endolytic murein transglycosylase"/>
    <property type="match status" value="1"/>
</dbReference>
<dbReference type="EMBL" id="MFTS01000003">
    <property type="protein sequence ID" value="OGI68618.1"/>
    <property type="molecule type" value="Genomic_DNA"/>
</dbReference>
<sequence>MNHFFTKTYALRAIAVLVFFIFFYFFFLRAPADFPTGTIFRIEHGSSLRNVSMKLKDAHIIRSRLAFEAFVIIFYREKGVMEADYYFEEKESVYKVARRLSKGEHGMAPVVVTIPEGYTVAQISETFASKLINFNESKFLSVAGEKEGYFFPDTYFFLTTDTEQDVIRSMSSNFEKKLALVRQDIHDQGKTTGRTEKDIIIMASLIEGEANGDTDREIISGILWKRIAMGMRLQVDVAPITYETMGLPKKAVGNPGLAAIKAAMYPKSSVYLYYLHDKDGIIRYAKTFAEHRQNVLKYLK</sequence>
<evidence type="ECO:0000256" key="3">
    <source>
        <dbReference type="ARBA" id="ARBA00022989"/>
    </source>
</evidence>
<dbReference type="PANTHER" id="PTHR30518:SF2">
    <property type="entry name" value="ENDOLYTIC MUREIN TRANSGLYCOSYLASE"/>
    <property type="match status" value="1"/>
</dbReference>
<feature type="transmembrane region" description="Helical" evidence="7">
    <location>
        <begin position="9"/>
        <end position="27"/>
    </location>
</feature>
<dbReference type="AlphaFoldDB" id="A0A1F6VGA4"/>
<protein>
    <recommendedName>
        <fullName evidence="10">Endolytic murein transglycosylase</fullName>
    </recommendedName>
</protein>
<evidence type="ECO:0000313" key="9">
    <source>
        <dbReference type="Proteomes" id="UP000178235"/>
    </source>
</evidence>
<evidence type="ECO:0000256" key="6">
    <source>
        <dbReference type="ARBA" id="ARBA00023316"/>
    </source>
</evidence>
<keyword evidence="4 7" id="KW-0472">Membrane</keyword>
<keyword evidence="2 7" id="KW-0812">Transmembrane</keyword>
<evidence type="ECO:0000313" key="8">
    <source>
        <dbReference type="EMBL" id="OGI68618.1"/>
    </source>
</evidence>
<evidence type="ECO:0000256" key="7">
    <source>
        <dbReference type="SAM" id="Phobius"/>
    </source>
</evidence>
<dbReference type="Pfam" id="PF02618">
    <property type="entry name" value="YceG"/>
    <property type="match status" value="2"/>
</dbReference>
<keyword evidence="6" id="KW-0961">Cell wall biogenesis/degradation</keyword>
<reference evidence="8 9" key="1">
    <citation type="journal article" date="2016" name="Nat. Commun.">
        <title>Thousands of microbial genomes shed light on interconnected biogeochemical processes in an aquifer system.</title>
        <authorList>
            <person name="Anantharaman K."/>
            <person name="Brown C.T."/>
            <person name="Hug L.A."/>
            <person name="Sharon I."/>
            <person name="Castelle C.J."/>
            <person name="Probst A.J."/>
            <person name="Thomas B.C."/>
            <person name="Singh A."/>
            <person name="Wilkins M.J."/>
            <person name="Karaoz U."/>
            <person name="Brodie E.L."/>
            <person name="Williams K.H."/>
            <person name="Hubbard S.S."/>
            <person name="Banfield J.F."/>
        </authorList>
    </citation>
    <scope>NUCLEOTIDE SEQUENCE [LARGE SCALE GENOMIC DNA]</scope>
</reference>
<organism evidence="8 9">
    <name type="scientific">Candidatus Nomurabacteria bacterium RIFCSPHIGHO2_01_FULL_42_15</name>
    <dbReference type="NCBI Taxonomy" id="1801742"/>
    <lineage>
        <taxon>Bacteria</taxon>
        <taxon>Candidatus Nomuraibacteriota</taxon>
    </lineage>
</organism>
<evidence type="ECO:0000256" key="2">
    <source>
        <dbReference type="ARBA" id="ARBA00022692"/>
    </source>
</evidence>
<dbReference type="InterPro" id="IPR003770">
    <property type="entry name" value="MLTG-like"/>
</dbReference>
<keyword evidence="5" id="KW-0456">Lyase</keyword>
<evidence type="ECO:0000256" key="5">
    <source>
        <dbReference type="ARBA" id="ARBA00023239"/>
    </source>
</evidence>
<evidence type="ECO:0000256" key="4">
    <source>
        <dbReference type="ARBA" id="ARBA00023136"/>
    </source>
</evidence>